<dbReference type="Gene3D" id="4.10.1110.10">
    <property type="entry name" value="AN1-like Zinc finger"/>
    <property type="match status" value="1"/>
</dbReference>
<dbReference type="Pfam" id="PF01428">
    <property type="entry name" value="zf-AN1"/>
    <property type="match status" value="1"/>
</dbReference>
<protein>
    <recommendedName>
        <fullName evidence="5">AN1-type domain-containing protein</fullName>
    </recommendedName>
</protein>
<dbReference type="SUPFAM" id="SSF118310">
    <property type="entry name" value="AN1-like Zinc finger"/>
    <property type="match status" value="1"/>
</dbReference>
<dbReference type="EMBL" id="LRBS01000048">
    <property type="protein sequence ID" value="OII76961.1"/>
    <property type="molecule type" value="Genomic_DNA"/>
</dbReference>
<dbReference type="PANTHER" id="PTHR14677">
    <property type="entry name" value="ARSENITE INDUCUBLE RNA ASSOCIATED PROTEIN AIP-1-RELATED"/>
    <property type="match status" value="1"/>
</dbReference>
<dbReference type="OrthoDB" id="431929at2759"/>
<gene>
    <name evidence="6" type="ORF">cand_023040</name>
</gene>
<evidence type="ECO:0000256" key="2">
    <source>
        <dbReference type="ARBA" id="ARBA00022771"/>
    </source>
</evidence>
<dbReference type="PROSITE" id="PS51039">
    <property type="entry name" value="ZF_AN1"/>
    <property type="match status" value="1"/>
</dbReference>
<dbReference type="RefSeq" id="XP_067068807.1">
    <property type="nucleotide sequence ID" value="XM_067212534.1"/>
</dbReference>
<evidence type="ECO:0000256" key="3">
    <source>
        <dbReference type="ARBA" id="ARBA00022833"/>
    </source>
</evidence>
<dbReference type="Proteomes" id="UP000186804">
    <property type="component" value="Unassembled WGS sequence"/>
</dbReference>
<dbReference type="AlphaFoldDB" id="A0A1J4MRT9"/>
<name>A0A1J4MRT9_9CRYT</name>
<keyword evidence="3" id="KW-0862">Zinc</keyword>
<keyword evidence="1" id="KW-0479">Metal-binding</keyword>
<feature type="domain" description="AN1-type" evidence="5">
    <location>
        <begin position="5"/>
        <end position="53"/>
    </location>
</feature>
<dbReference type="InterPro" id="IPR035896">
    <property type="entry name" value="AN1-like_Znf"/>
</dbReference>
<reference evidence="6 7" key="1">
    <citation type="submission" date="2016-10" db="EMBL/GenBank/DDBJ databases">
        <title>Reductive evolution of mitochondrial metabolism and differential evolution of invasion-related proteins in Cryptosporidium.</title>
        <authorList>
            <person name="Liu S."/>
            <person name="Roellig D.M."/>
            <person name="Guo Y."/>
            <person name="Li N."/>
            <person name="Frace M.A."/>
            <person name="Tang K."/>
            <person name="Zhang L."/>
            <person name="Feng Y."/>
            <person name="Xiao L."/>
        </authorList>
    </citation>
    <scope>NUCLEOTIDE SEQUENCE [LARGE SCALE GENOMIC DNA]</scope>
    <source>
        <strain evidence="6">30847</strain>
    </source>
</reference>
<keyword evidence="7" id="KW-1185">Reference proteome</keyword>
<dbReference type="GO" id="GO:0008270">
    <property type="term" value="F:zinc ion binding"/>
    <property type="evidence" value="ECO:0007669"/>
    <property type="project" value="UniProtKB-KW"/>
</dbReference>
<dbReference type="GeneID" id="92366488"/>
<proteinExistence type="predicted"/>
<evidence type="ECO:0000313" key="7">
    <source>
        <dbReference type="Proteomes" id="UP000186804"/>
    </source>
</evidence>
<dbReference type="PANTHER" id="PTHR14677:SF20">
    <property type="entry name" value="ZINC FINGER AN1-TYPE CONTAINING 2A-RELATED"/>
    <property type="match status" value="1"/>
</dbReference>
<dbReference type="SMART" id="SM00154">
    <property type="entry name" value="ZnF_AN1"/>
    <property type="match status" value="1"/>
</dbReference>
<evidence type="ECO:0000259" key="5">
    <source>
        <dbReference type="PROSITE" id="PS51039"/>
    </source>
</evidence>
<dbReference type="InterPro" id="IPR000058">
    <property type="entry name" value="Znf_AN1"/>
</dbReference>
<dbReference type="VEuPathDB" id="CryptoDB:cand_023040"/>
<dbReference type="GO" id="GO:0005737">
    <property type="term" value="C:cytoplasm"/>
    <property type="evidence" value="ECO:0007669"/>
    <property type="project" value="TreeGrafter"/>
</dbReference>
<keyword evidence="2 4" id="KW-0863">Zinc-finger</keyword>
<evidence type="ECO:0000256" key="4">
    <source>
        <dbReference type="PROSITE-ProRule" id="PRU00449"/>
    </source>
</evidence>
<sequence>MTELEEIGCNCNYKECKALDFLPFLCSGCNLKFCINHRNPHDHKCKDGSNSKVYKKDIKLSQKIEDDIKSLQPLRCHVKGCGKLGINCNKSNLTVCSYHRSLTSSSIQDIPTRVSSFTNKHRIIKGINLPTSNGKTSELIRRIKIKGNSIGDISIYQSSRLPVALIIKANAVFNN</sequence>
<evidence type="ECO:0000256" key="1">
    <source>
        <dbReference type="ARBA" id="ARBA00022723"/>
    </source>
</evidence>
<evidence type="ECO:0000313" key="6">
    <source>
        <dbReference type="EMBL" id="OII76961.1"/>
    </source>
</evidence>
<organism evidence="6 7">
    <name type="scientific">Cryptosporidium andersoni</name>
    <dbReference type="NCBI Taxonomy" id="117008"/>
    <lineage>
        <taxon>Eukaryota</taxon>
        <taxon>Sar</taxon>
        <taxon>Alveolata</taxon>
        <taxon>Apicomplexa</taxon>
        <taxon>Conoidasida</taxon>
        <taxon>Coccidia</taxon>
        <taxon>Eucoccidiorida</taxon>
        <taxon>Eimeriorina</taxon>
        <taxon>Cryptosporidiidae</taxon>
        <taxon>Cryptosporidium</taxon>
    </lineage>
</organism>
<accession>A0A1J4MRT9</accession>
<comment type="caution">
    <text evidence="6">The sequence shown here is derived from an EMBL/GenBank/DDBJ whole genome shotgun (WGS) entry which is preliminary data.</text>
</comment>